<feature type="signal peptide" evidence="3">
    <location>
        <begin position="1"/>
        <end position="25"/>
    </location>
</feature>
<evidence type="ECO:0000256" key="3">
    <source>
        <dbReference type="SAM" id="SignalP"/>
    </source>
</evidence>
<name>A0A9W7LZR1_HIBTR</name>
<gene>
    <name evidence="4" type="ORF">HRI_001753300</name>
</gene>
<dbReference type="InterPro" id="IPR006041">
    <property type="entry name" value="Pollen_Ole_e1_allergen"/>
</dbReference>
<dbReference type="EMBL" id="BSYR01000017">
    <property type="protein sequence ID" value="GMI80840.1"/>
    <property type="molecule type" value="Genomic_DNA"/>
</dbReference>
<dbReference type="AlphaFoldDB" id="A0A9W7LZR1"/>
<keyword evidence="2" id="KW-1015">Disulfide bond</keyword>
<dbReference type="Pfam" id="PF01190">
    <property type="entry name" value="Pollen_Ole_e_1"/>
    <property type="match status" value="1"/>
</dbReference>
<proteinExistence type="inferred from homology"/>
<dbReference type="PANTHER" id="PTHR31614">
    <property type="entry name" value="PROTEIN DOWNSTREAM OF FLC-RELATED"/>
    <property type="match status" value="1"/>
</dbReference>
<accession>A0A9W7LZR1</accession>
<dbReference type="PANTHER" id="PTHR31614:SF5">
    <property type="entry name" value="ALLERGEN-LIKE PROTEIN BRSN20"/>
    <property type="match status" value="1"/>
</dbReference>
<comment type="similarity">
    <text evidence="1">Belongs to the Ole e I family.</text>
</comment>
<protein>
    <submittedName>
        <fullName evidence="4">Uncharacterized protein</fullName>
    </submittedName>
</protein>
<comment type="caution">
    <text evidence="4">The sequence shown here is derived from an EMBL/GenBank/DDBJ whole genome shotgun (WGS) entry which is preliminary data.</text>
</comment>
<dbReference type="Proteomes" id="UP001165190">
    <property type="component" value="Unassembled WGS sequence"/>
</dbReference>
<keyword evidence="3" id="KW-0732">Signal</keyword>
<keyword evidence="5" id="KW-1185">Reference proteome</keyword>
<evidence type="ECO:0000256" key="2">
    <source>
        <dbReference type="ARBA" id="ARBA00023157"/>
    </source>
</evidence>
<evidence type="ECO:0000256" key="1">
    <source>
        <dbReference type="ARBA" id="ARBA00010049"/>
    </source>
</evidence>
<evidence type="ECO:0000313" key="5">
    <source>
        <dbReference type="Proteomes" id="UP001165190"/>
    </source>
</evidence>
<evidence type="ECO:0000313" key="4">
    <source>
        <dbReference type="EMBL" id="GMI80840.1"/>
    </source>
</evidence>
<organism evidence="4 5">
    <name type="scientific">Hibiscus trionum</name>
    <name type="common">Flower of an hour</name>
    <dbReference type="NCBI Taxonomy" id="183268"/>
    <lineage>
        <taxon>Eukaryota</taxon>
        <taxon>Viridiplantae</taxon>
        <taxon>Streptophyta</taxon>
        <taxon>Embryophyta</taxon>
        <taxon>Tracheophyta</taxon>
        <taxon>Spermatophyta</taxon>
        <taxon>Magnoliopsida</taxon>
        <taxon>eudicotyledons</taxon>
        <taxon>Gunneridae</taxon>
        <taxon>Pentapetalae</taxon>
        <taxon>rosids</taxon>
        <taxon>malvids</taxon>
        <taxon>Malvales</taxon>
        <taxon>Malvaceae</taxon>
        <taxon>Malvoideae</taxon>
        <taxon>Hibiscus</taxon>
    </lineage>
</organism>
<feature type="chain" id="PRO_5040820115" evidence="3">
    <location>
        <begin position="26"/>
        <end position="171"/>
    </location>
</feature>
<reference evidence="4" key="1">
    <citation type="submission" date="2023-05" db="EMBL/GenBank/DDBJ databases">
        <title>Genome and transcriptome analyses reveal genes involved in the formation of fine ridges on petal epidermal cells in Hibiscus trionum.</title>
        <authorList>
            <person name="Koshimizu S."/>
            <person name="Masuda S."/>
            <person name="Ishii T."/>
            <person name="Shirasu K."/>
            <person name="Hoshino A."/>
            <person name="Arita M."/>
        </authorList>
    </citation>
    <scope>NUCLEOTIDE SEQUENCE</scope>
    <source>
        <strain evidence="4">Hamamatsu line</strain>
    </source>
</reference>
<sequence length="171" mass="19192">MVKASTVALISLAICVSCLFSFVHGTLLVGRVLCDPCRAGIVTEVTEFQTKAEVSLICEDDKHKQVMNKKATANEKGVYQFDCKDCNFQSNFCHVSLEHNPNEECNNFAFKDWPIRKPQGALIWPDILHAPDVFFEHPDNKIPIDKIKCEPLLRKHAVLPGHEAQSETGEL</sequence>